<evidence type="ECO:0000313" key="1">
    <source>
        <dbReference type="EMBL" id="KAI0086450.1"/>
    </source>
</evidence>
<organism evidence="1 2">
    <name type="scientific">Irpex rosettiformis</name>
    <dbReference type="NCBI Taxonomy" id="378272"/>
    <lineage>
        <taxon>Eukaryota</taxon>
        <taxon>Fungi</taxon>
        <taxon>Dikarya</taxon>
        <taxon>Basidiomycota</taxon>
        <taxon>Agaricomycotina</taxon>
        <taxon>Agaricomycetes</taxon>
        <taxon>Polyporales</taxon>
        <taxon>Irpicaceae</taxon>
        <taxon>Irpex</taxon>
    </lineage>
</organism>
<dbReference type="Proteomes" id="UP001055072">
    <property type="component" value="Unassembled WGS sequence"/>
</dbReference>
<proteinExistence type="predicted"/>
<dbReference type="EMBL" id="MU274923">
    <property type="protein sequence ID" value="KAI0086450.1"/>
    <property type="molecule type" value="Genomic_DNA"/>
</dbReference>
<reference evidence="1" key="1">
    <citation type="journal article" date="2021" name="Environ. Microbiol.">
        <title>Gene family expansions and transcriptome signatures uncover fungal adaptations to wood decay.</title>
        <authorList>
            <person name="Hage H."/>
            <person name="Miyauchi S."/>
            <person name="Viragh M."/>
            <person name="Drula E."/>
            <person name="Min B."/>
            <person name="Chaduli D."/>
            <person name="Navarro D."/>
            <person name="Favel A."/>
            <person name="Norest M."/>
            <person name="Lesage-Meessen L."/>
            <person name="Balint B."/>
            <person name="Merenyi Z."/>
            <person name="de Eugenio L."/>
            <person name="Morin E."/>
            <person name="Martinez A.T."/>
            <person name="Baldrian P."/>
            <person name="Stursova M."/>
            <person name="Martinez M.J."/>
            <person name="Novotny C."/>
            <person name="Magnuson J.K."/>
            <person name="Spatafora J.W."/>
            <person name="Maurice S."/>
            <person name="Pangilinan J."/>
            <person name="Andreopoulos W."/>
            <person name="LaButti K."/>
            <person name="Hundley H."/>
            <person name="Na H."/>
            <person name="Kuo A."/>
            <person name="Barry K."/>
            <person name="Lipzen A."/>
            <person name="Henrissat B."/>
            <person name="Riley R."/>
            <person name="Ahrendt S."/>
            <person name="Nagy L.G."/>
            <person name="Grigoriev I.V."/>
            <person name="Martin F."/>
            <person name="Rosso M.N."/>
        </authorList>
    </citation>
    <scope>NUCLEOTIDE SEQUENCE</scope>
    <source>
        <strain evidence="1">CBS 384.51</strain>
    </source>
</reference>
<protein>
    <submittedName>
        <fullName evidence="1">TAP-like protein-domain-containing protein</fullName>
    </submittedName>
</protein>
<keyword evidence="2" id="KW-1185">Reference proteome</keyword>
<evidence type="ECO:0000313" key="2">
    <source>
        <dbReference type="Proteomes" id="UP001055072"/>
    </source>
</evidence>
<comment type="caution">
    <text evidence="1">The sequence shown here is derived from an EMBL/GenBank/DDBJ whole genome shotgun (WGS) entry which is preliminary data.</text>
</comment>
<name>A0ACB8TWQ5_9APHY</name>
<accession>A0ACB8TWQ5</accession>
<gene>
    <name evidence="1" type="ORF">BDY19DRAFT_959920</name>
</gene>
<sequence length="637" mass="69770">MYPLREKGKRADYEVGGTQTTVGKAHRASGLFLLGARILLVLAVVALSFDYFSDNASGGHKESTHGEVNENTVEFWNTIPVSWYKHNDIVWKDCYGEKQCARFSVPLDYLNENADGPWATIALVRVPAKVPPESPAYRGPILFNPGGPGGSGVALIAQFGSGLQRIIGEDFDIVGFDPRGVGFTTPYLSIFKDDGEGMAWSLRESAAPLWNSSSDAIPRLHARSTVLNTLIGDRAAGVVDYVSTASVARDMLEITKAHGRDKLQYWGFSYGSVLGATYAAMFPNNVERLIIDGVMDTRNYYTTLWSQNLVDTEKGLDMFFEECVAAGPDLCGLYESNAQKVKARFNGIIENLKRRPLAVPASDRDSTSLDYGVIDYAIVKNIVFLFLYNPYVNLLYPGQSESSAASRLSFHLSEVEKGNGLSLWNVIKSGLPHFECHCGSESPESPLLTPLTTLSIMCGDGEAIRDTIDELEDHMYEMNSTFADLWPWRVRCSNWKVRPQYRFTGPYGGNTSFPLLIIGNAADPVTPLASAHSVGHDFKNSSVVLTQNSAGHCSIAALSICTIKAIQVYFRNGELPKPGTVCETEAKMFMDGGSGTLLNSSYTAEEQNLVEAWGELGAVFSGSDFGLVKSHLKKFVY</sequence>